<dbReference type="VEuPathDB" id="FungiDB:CAWG_05459"/>
<organism evidence="1">
    <name type="scientific">Candida albicans</name>
    <name type="common">Yeast</name>
    <dbReference type="NCBI Taxonomy" id="5476"/>
    <lineage>
        <taxon>Eukaryota</taxon>
        <taxon>Fungi</taxon>
        <taxon>Dikarya</taxon>
        <taxon>Ascomycota</taxon>
        <taxon>Saccharomycotina</taxon>
        <taxon>Pichiomycetes</taxon>
        <taxon>Debaryomycetaceae</taxon>
        <taxon>Candida/Lodderomyces clade</taxon>
        <taxon>Candida</taxon>
    </lineage>
</organism>
<dbReference type="VEuPathDB" id="FungiDB:C7_01010W_A"/>
<reference evidence="1" key="1">
    <citation type="journal article" date="2005" name="Genetics">
        <title>Sequence finishing and gene mapping for Candida albicans chromosome 7 and syntenic analysis against the Saccharomyces cerevisiae genome.</title>
        <authorList>
            <person name="Chibana H."/>
            <person name="Oka N."/>
            <person name="Nakayama H."/>
            <person name="Aoyama T."/>
            <person name="Magee B.B."/>
            <person name="Magee P.T."/>
            <person name="Mikami Y."/>
        </authorList>
    </citation>
    <scope>NUCLEOTIDE SEQUENCE</scope>
</reference>
<accession>G1UAQ9</accession>
<gene>
    <name evidence="1" type="primary">CaJ7.0119</name>
    <name evidence="1" type="ORF">CaO19.7013</name>
</gene>
<dbReference type="EMBL" id="AP006852">
    <property type="protein sequence ID" value="BAE44628.1"/>
    <property type="molecule type" value="Genomic_DNA"/>
</dbReference>
<sequence length="427" mass="50325">MSAFFFLQQLANTPQVQVMETKNNWYTYGSNYTTNNITYDLASISPKKSLECELTIEFLKIIYIIDEAPYKSWQKTIDSCQTIHKSFERISEILIKQPNLESNVTNFLKNNRLKYILENVILESLKSQISKWDILVHINNLYPVSLLIEAVYDWSNIYLVNIDEELSLVLLCTFQVYRNIEDETHELDVMIKEMKQRHSYPEIRARNVNNLILLILSKMKPTLVFFELIKQSILYAKTECEIRHLIQDFATLLENLKQTTNQENNNELTKIKLLIQEIIIIILKSSYEKINWNCFQQAQSDYESIFQTLSTAYQSQLASSTMVQNSDIQLFIDDYNNDPNPSLNRENAAEWINNVFCNSENLEEDDDYFEPEFELPKMIAEGSNTSIRPHKRSLTEPIKRLISKRTPKDKSKWHFWRFANKKRLSNS</sequence>
<name>G1UAQ9_CANAX</name>
<evidence type="ECO:0000313" key="1">
    <source>
        <dbReference type="EMBL" id="BAE44628.1"/>
    </source>
</evidence>
<protein>
    <submittedName>
        <fullName evidence="1">Uncharacterized protein CaJ7.0119</fullName>
    </submittedName>
</protein>
<dbReference type="AlphaFoldDB" id="G1UAQ9"/>
<proteinExistence type="predicted"/>